<dbReference type="STRING" id="779.GCA_002019755_00977"/>
<reference evidence="4 5" key="2">
    <citation type="submission" date="2016-05" db="EMBL/GenBank/DDBJ databases">
        <title>Draft genome sequences of four strains of Ehrlichia ruminantium, a tick-borne pathogen of ruminants, isolated from Zimbabwe, The Gambia and Ghana.</title>
        <authorList>
            <person name="Nakao R."/>
            <person name="Jongejan F."/>
            <person name="Sugimoto C."/>
        </authorList>
    </citation>
    <scope>NUCLEOTIDE SEQUENCE [LARGE SCALE GENOMIC DNA]</scope>
    <source>
        <strain evidence="4">Kerr Seringe</strain>
        <strain evidence="5">Pokoase 417</strain>
    </source>
</reference>
<protein>
    <submittedName>
        <fullName evidence="3">Map1-related protein</fullName>
    </submittedName>
</protein>
<evidence type="ECO:0000313" key="3">
    <source>
        <dbReference type="EMBL" id="GAT78961.1"/>
    </source>
</evidence>
<organism evidence="3 5">
    <name type="scientific">Ehrlichia ruminantium</name>
    <name type="common">heartwater rickettsia</name>
    <name type="synonym">Cowdria ruminantium</name>
    <dbReference type="NCBI Taxonomy" id="779"/>
    <lineage>
        <taxon>Bacteria</taxon>
        <taxon>Pseudomonadati</taxon>
        <taxon>Pseudomonadota</taxon>
        <taxon>Alphaproteobacteria</taxon>
        <taxon>Rickettsiales</taxon>
        <taxon>Anaplasmataceae</taxon>
        <taxon>Ehrlichia</taxon>
    </lineage>
</organism>
<gene>
    <name evidence="2" type="ORF">EHRUM2_10020</name>
    <name evidence="3" type="ORF">EHRUM3_11950</name>
</gene>
<dbReference type="Proteomes" id="UP000092731">
    <property type="component" value="Unassembled WGS sequence"/>
</dbReference>
<comment type="caution">
    <text evidence="3">The sequence shown here is derived from an EMBL/GenBank/DDBJ whole genome shotgun (WGS) entry which is preliminary data.</text>
</comment>
<reference evidence="3" key="1">
    <citation type="journal article" date="2016" name="Genome Announc.">
        <title>Draft Genome Sequences of Three Strains of Ehrlichia ruminantium, a Tick-Borne Pathogen of Ruminants, Isolated from Zimbabwe, The Gambia, and Ghana.</title>
        <authorList>
            <person name="Nakao R."/>
            <person name="Jongejan F."/>
            <person name="Sugimoto C."/>
        </authorList>
    </citation>
    <scope>NUCLEOTIDE SEQUENCE</scope>
    <source>
        <strain evidence="2">Kerr Seringe</strain>
        <strain evidence="3">Pokoase 417</strain>
    </source>
</reference>
<evidence type="ECO:0000313" key="2">
    <source>
        <dbReference type="EMBL" id="GAT77771.1"/>
    </source>
</evidence>
<sequence>MNNKNSITKVYIVTILSFILLPIQSFSALIDNIIKNEEYSNVYITTQFKPTVLYFKDFSLKEINASKYNNDTSHKSNDDIIIQHDTKFHNNTSSFSGSVGYSSLGLRLEIEGSHEKFHMQNSDIISKISKYQYSTKAYPATIDNYTNTNNNNITLTSLMVNTCYDITIGNSSTMPYLCTGIGGDIINIFNATHLRFAYQGKIGISYQLNNNFFLFADTYYHKIMGNKFKDLYIHNSSNITPMLANIDIGYFGSEVGLRIIFNKL</sequence>
<proteinExistence type="predicted"/>
<feature type="domain" description="Msp4/OMP-like" evidence="1">
    <location>
        <begin position="40"/>
        <end position="261"/>
    </location>
</feature>
<dbReference type="RefSeq" id="WP_065432974.1">
    <property type="nucleotide sequence ID" value="NZ_BDDL01000116.1"/>
</dbReference>
<dbReference type="InterPro" id="IPR002566">
    <property type="entry name" value="Msp4_OMP-like"/>
</dbReference>
<dbReference type="EMBL" id="BDDM01000375">
    <property type="protein sequence ID" value="GAT78961.1"/>
    <property type="molecule type" value="Genomic_DNA"/>
</dbReference>
<dbReference type="EMBL" id="BDDL01000116">
    <property type="protein sequence ID" value="GAT77771.1"/>
    <property type="molecule type" value="Genomic_DNA"/>
</dbReference>
<evidence type="ECO:0000313" key="5">
    <source>
        <dbReference type="Proteomes" id="UP000092731"/>
    </source>
</evidence>
<evidence type="ECO:0000313" key="4">
    <source>
        <dbReference type="Proteomes" id="UP000092677"/>
    </source>
</evidence>
<name>A0A170TLQ7_EHRRU</name>
<dbReference type="SUPFAM" id="SSF56925">
    <property type="entry name" value="OMPA-like"/>
    <property type="match status" value="1"/>
</dbReference>
<dbReference type="Gene3D" id="2.40.160.20">
    <property type="match status" value="1"/>
</dbReference>
<dbReference type="Pfam" id="PF01617">
    <property type="entry name" value="Surface_Ag_2"/>
    <property type="match status" value="1"/>
</dbReference>
<dbReference type="Proteomes" id="UP000092677">
    <property type="component" value="Unassembled WGS sequence"/>
</dbReference>
<evidence type="ECO:0000259" key="1">
    <source>
        <dbReference type="Pfam" id="PF01617"/>
    </source>
</evidence>
<dbReference type="InterPro" id="IPR011250">
    <property type="entry name" value="OMP/PagP_B-barrel"/>
</dbReference>
<accession>A0A170TLQ7</accession>
<dbReference type="AlphaFoldDB" id="A0A170TLQ7"/>